<dbReference type="Proteomes" id="UP000298656">
    <property type="component" value="Chromosome 2"/>
</dbReference>
<keyword evidence="1" id="KW-0472">Membrane</keyword>
<feature type="transmembrane region" description="Helical" evidence="1">
    <location>
        <begin position="31"/>
        <end position="46"/>
    </location>
</feature>
<sequence>MKWLADKATLIATAIVAAGLAWAMLHYAGQWYFSAGLVLAIVLLFVENHRLKRRLRELGQKPRGW</sequence>
<reference evidence="2 3" key="1">
    <citation type="submission" date="2019-05" db="EMBL/GenBank/DDBJ databases">
        <title>Burkholderia sp. DHOD12, isolated from subtropical forest soil.</title>
        <authorList>
            <person name="Gao Z.-H."/>
            <person name="Qiu L.-H."/>
        </authorList>
    </citation>
    <scope>NUCLEOTIDE SEQUENCE [LARGE SCALE GENOMIC DNA]</scope>
    <source>
        <strain evidence="2 3">DHOD12</strain>
    </source>
</reference>
<name>A0A4V1EIF3_9BURK</name>
<organism evidence="2 3">
    <name type="scientific">Trinickia violacea</name>
    <dbReference type="NCBI Taxonomy" id="2571746"/>
    <lineage>
        <taxon>Bacteria</taxon>
        <taxon>Pseudomonadati</taxon>
        <taxon>Pseudomonadota</taxon>
        <taxon>Betaproteobacteria</taxon>
        <taxon>Burkholderiales</taxon>
        <taxon>Burkholderiaceae</taxon>
        <taxon>Trinickia</taxon>
    </lineage>
</organism>
<dbReference type="EMBL" id="CP040078">
    <property type="protein sequence ID" value="QCP53570.1"/>
    <property type="molecule type" value="Genomic_DNA"/>
</dbReference>
<dbReference type="OrthoDB" id="9132944at2"/>
<proteinExistence type="predicted"/>
<evidence type="ECO:0000256" key="1">
    <source>
        <dbReference type="SAM" id="Phobius"/>
    </source>
</evidence>
<keyword evidence="1" id="KW-0812">Transmembrane</keyword>
<gene>
    <name evidence="2" type="ORF">FAZ95_31515</name>
</gene>
<dbReference type="KEGG" id="tvl:FAZ95_31515"/>
<dbReference type="AlphaFoldDB" id="A0A4V1EIF3"/>
<protein>
    <submittedName>
        <fullName evidence="2">Uncharacterized protein</fullName>
    </submittedName>
</protein>
<keyword evidence="3" id="KW-1185">Reference proteome</keyword>
<feature type="transmembrane region" description="Helical" evidence="1">
    <location>
        <begin position="7"/>
        <end position="25"/>
    </location>
</feature>
<accession>A0A4V1EIF3</accession>
<keyword evidence="1" id="KW-1133">Transmembrane helix</keyword>
<evidence type="ECO:0000313" key="2">
    <source>
        <dbReference type="EMBL" id="QCP53570.1"/>
    </source>
</evidence>
<evidence type="ECO:0000313" key="3">
    <source>
        <dbReference type="Proteomes" id="UP000298656"/>
    </source>
</evidence>